<dbReference type="GO" id="GO:0005524">
    <property type="term" value="F:ATP binding"/>
    <property type="evidence" value="ECO:0007669"/>
    <property type="project" value="UniProtKB-KW"/>
</dbReference>
<dbReference type="AlphaFoldDB" id="A0A1C4X2B0"/>
<accession>A0A1C4X2B0</accession>
<dbReference type="InterPro" id="IPR014001">
    <property type="entry name" value="Helicase_ATP-bd"/>
</dbReference>
<dbReference type="SMART" id="SM00487">
    <property type="entry name" value="DEXDc"/>
    <property type="match status" value="1"/>
</dbReference>
<reference evidence="11 12" key="1">
    <citation type="submission" date="2016-06" db="EMBL/GenBank/DDBJ databases">
        <authorList>
            <person name="Kjaerup R.B."/>
            <person name="Dalgaard T.S."/>
            <person name="Juul-Madsen H.R."/>
        </authorList>
    </citation>
    <scope>NUCLEOTIDE SEQUENCE [LARGE SCALE GENOMIC DNA]</scope>
    <source>
        <strain evidence="11 12">DSM 45626</strain>
    </source>
</reference>
<sequence>MLKAAARSVCESSLGVGRQVSYPSVLISSVSDRPGLSESARLVWGKTNRDRGFWLPLHRHLADSADVAGLLWDMWLPESVRRPIAAPLPGGADDGRRLVRWLAGIHDIGKATPAFAWQVKHLREDMRRHGFDFDDRVEKDRLCAPHGPAGHLALIDWLTGAKGWTRDQAEAYAVVVGGHHGVPPTDGDLKAIRDRPYLLGIDGLWPQVRDELLDWMSGYADVTGRLPVWREVALPQPVQVLLTGIVIVADWIASNDEIFPYGFQRENAPDRLAEAWDELDLPMPWQPVDVAGLDVSALFSRRFELPAGTRPYPVQAAVVEQAHTMPLPGLIIVEAPMGEGKTEAALAAVEILARRSGAGGCFLALPTRATGDAMFSRVLTWLSRLPDADLGRGARDAALAHGKAMLNDEYSRLYRGVLPSAIALDEGGTQTAVHGWLAGRKRKLLSSFVVGTIDQLLFAALQARHVALRHLGLAGKVVVIDEAHAYDVYMSRYLDRALEWLGAHGVPVVILSATLPAARRADMMRAYDDGRLGRRPAGGTRRRYRAGGTAADDYQPLRDDRRYPLLSVSGVDRQPVAVGCAASGRSLDVRLERADDDLAALADRLQADLADGGCVLIVRNTVARVLDTAAALRECLGPQIPVSVAHSRFMAADRAAKDKWLRDTFGPPSHLAKLGRTRPSRHVVVASQVAEQSLDIDFDLLVTDLAPVDLILQRLGRLHRHRRGDRPARLAHPRCLVPGADWATEPPAPVTGSVRVYDRFALLRAAAVLLPYLDGESGLALPQDIASLVQDAYGAEPVGPPSWQDALAKAETQALKRHFAAGERAETFRIRPVKQPGVSLLSWLDANVGNTDTANGDERRGRAHVRDDAAETLEVLLLVRRGDELRTPSWLAEGGDVTVPTDFAPSKAVARAMLRCTLPLPRALTADGGTERIIAELEARNAFPAWEKDPLLGGELILDLDERGQARLADHVLTYDRHSGLRVEKADPRGD</sequence>
<dbReference type="Pfam" id="PF00270">
    <property type="entry name" value="DEAD"/>
    <property type="match status" value="1"/>
</dbReference>
<evidence type="ECO:0000256" key="6">
    <source>
        <dbReference type="ARBA" id="ARBA00022801"/>
    </source>
</evidence>
<dbReference type="CDD" id="cd09641">
    <property type="entry name" value="Cas3''_I"/>
    <property type="match status" value="1"/>
</dbReference>
<evidence type="ECO:0000256" key="7">
    <source>
        <dbReference type="ARBA" id="ARBA00022806"/>
    </source>
</evidence>
<keyword evidence="3" id="KW-0540">Nuclease</keyword>
<evidence type="ECO:0000313" key="11">
    <source>
        <dbReference type="EMBL" id="SCF02588.1"/>
    </source>
</evidence>
<proteinExistence type="inferred from homology"/>
<dbReference type="Pfam" id="PF18395">
    <property type="entry name" value="Cas3_C"/>
    <property type="match status" value="1"/>
</dbReference>
<dbReference type="GO" id="GO:0046872">
    <property type="term" value="F:metal ion binding"/>
    <property type="evidence" value="ECO:0007669"/>
    <property type="project" value="UniProtKB-KW"/>
</dbReference>
<gene>
    <name evidence="11" type="ORF">GA0070558_12135</name>
</gene>
<dbReference type="PANTHER" id="PTHR47963:SF9">
    <property type="entry name" value="CRISPR-ASSOCIATED ENDONUCLEASE_HELICASE CAS3"/>
    <property type="match status" value="1"/>
</dbReference>
<dbReference type="SUPFAM" id="SSF52540">
    <property type="entry name" value="P-loop containing nucleoside triphosphate hydrolases"/>
    <property type="match status" value="1"/>
</dbReference>
<keyword evidence="6" id="KW-0378">Hydrolase</keyword>
<dbReference type="GO" id="GO:0003723">
    <property type="term" value="F:RNA binding"/>
    <property type="evidence" value="ECO:0007669"/>
    <property type="project" value="TreeGrafter"/>
</dbReference>
<dbReference type="NCBIfam" id="TIGR01596">
    <property type="entry name" value="cas3_HD"/>
    <property type="match status" value="1"/>
</dbReference>
<dbReference type="EMBL" id="FMCW01000021">
    <property type="protein sequence ID" value="SCF02588.1"/>
    <property type="molecule type" value="Genomic_DNA"/>
</dbReference>
<keyword evidence="8" id="KW-0067">ATP-binding</keyword>
<dbReference type="InterPro" id="IPR054712">
    <property type="entry name" value="Cas3-like_dom"/>
</dbReference>
<dbReference type="GO" id="GO:0051607">
    <property type="term" value="P:defense response to virus"/>
    <property type="evidence" value="ECO:0007669"/>
    <property type="project" value="UniProtKB-KW"/>
</dbReference>
<evidence type="ECO:0000256" key="2">
    <source>
        <dbReference type="ARBA" id="ARBA00009046"/>
    </source>
</evidence>
<dbReference type="InterPro" id="IPR027417">
    <property type="entry name" value="P-loop_NTPase"/>
</dbReference>
<evidence type="ECO:0000313" key="12">
    <source>
        <dbReference type="Proteomes" id="UP000199375"/>
    </source>
</evidence>
<feature type="domain" description="HD Cas3-type" evidence="10">
    <location>
        <begin position="50"/>
        <end position="252"/>
    </location>
</feature>
<dbReference type="InterPro" id="IPR050547">
    <property type="entry name" value="DEAD_box_RNA_helicases"/>
</dbReference>
<protein>
    <submittedName>
        <fullName evidence="11">CRISPR-associated helicase, Cas3 family</fullName>
    </submittedName>
</protein>
<comment type="similarity">
    <text evidence="1">In the N-terminal section; belongs to the CRISPR-associated nuclease Cas3-HD family.</text>
</comment>
<dbReference type="GO" id="GO:0003724">
    <property type="term" value="F:RNA helicase activity"/>
    <property type="evidence" value="ECO:0007669"/>
    <property type="project" value="TreeGrafter"/>
</dbReference>
<name>A0A1C4X2B0_9ACTN</name>
<dbReference type="CDD" id="cd17930">
    <property type="entry name" value="DEXHc_cas3"/>
    <property type="match status" value="1"/>
</dbReference>
<keyword evidence="5" id="KW-0547">Nucleotide-binding</keyword>
<dbReference type="GO" id="GO:0016787">
    <property type="term" value="F:hydrolase activity"/>
    <property type="evidence" value="ECO:0007669"/>
    <property type="project" value="UniProtKB-KW"/>
</dbReference>
<keyword evidence="7" id="KW-0347">Helicase</keyword>
<evidence type="ECO:0000256" key="8">
    <source>
        <dbReference type="ARBA" id="ARBA00022840"/>
    </source>
</evidence>
<evidence type="ECO:0000259" key="10">
    <source>
        <dbReference type="PROSITE" id="PS51643"/>
    </source>
</evidence>
<evidence type="ECO:0000256" key="9">
    <source>
        <dbReference type="ARBA" id="ARBA00023118"/>
    </source>
</evidence>
<dbReference type="InterPro" id="IPR006474">
    <property type="entry name" value="Helicase_Cas3_CRISPR-ass_core"/>
</dbReference>
<dbReference type="Gene3D" id="1.10.3210.30">
    <property type="match status" value="1"/>
</dbReference>
<keyword evidence="9" id="KW-0051">Antiviral defense</keyword>
<dbReference type="GO" id="GO:0004518">
    <property type="term" value="F:nuclease activity"/>
    <property type="evidence" value="ECO:0007669"/>
    <property type="project" value="UniProtKB-KW"/>
</dbReference>
<dbReference type="InterPro" id="IPR006483">
    <property type="entry name" value="CRISPR-assoc_Cas3_HD"/>
</dbReference>
<dbReference type="Proteomes" id="UP000199375">
    <property type="component" value="Unassembled WGS sequence"/>
</dbReference>
<dbReference type="NCBIfam" id="TIGR01587">
    <property type="entry name" value="cas3_core"/>
    <property type="match status" value="1"/>
</dbReference>
<dbReference type="PANTHER" id="PTHR47963">
    <property type="entry name" value="DEAD-BOX ATP-DEPENDENT RNA HELICASE 47, MITOCHONDRIAL"/>
    <property type="match status" value="1"/>
</dbReference>
<dbReference type="InterPro" id="IPR038257">
    <property type="entry name" value="CRISPR-assoc_Cas3_HD_sf"/>
</dbReference>
<comment type="similarity">
    <text evidence="2">In the central section; belongs to the CRISPR-associated helicase Cas3 family.</text>
</comment>
<dbReference type="Gene3D" id="3.40.50.300">
    <property type="entry name" value="P-loop containing nucleotide triphosphate hydrolases"/>
    <property type="match status" value="2"/>
</dbReference>
<organism evidence="11 12">
    <name type="scientific">Micromonospora haikouensis</name>
    <dbReference type="NCBI Taxonomy" id="686309"/>
    <lineage>
        <taxon>Bacteria</taxon>
        <taxon>Bacillati</taxon>
        <taxon>Actinomycetota</taxon>
        <taxon>Actinomycetes</taxon>
        <taxon>Micromonosporales</taxon>
        <taxon>Micromonosporaceae</taxon>
        <taxon>Micromonospora</taxon>
    </lineage>
</organism>
<evidence type="ECO:0000256" key="5">
    <source>
        <dbReference type="ARBA" id="ARBA00022741"/>
    </source>
</evidence>
<dbReference type="PROSITE" id="PS51643">
    <property type="entry name" value="HD_CAS3"/>
    <property type="match status" value="1"/>
</dbReference>
<evidence type="ECO:0000256" key="1">
    <source>
        <dbReference type="ARBA" id="ARBA00006847"/>
    </source>
</evidence>
<dbReference type="InterPro" id="IPR011545">
    <property type="entry name" value="DEAD/DEAH_box_helicase_dom"/>
</dbReference>
<dbReference type="InterPro" id="IPR041372">
    <property type="entry name" value="Cas3_C"/>
</dbReference>
<evidence type="ECO:0000256" key="3">
    <source>
        <dbReference type="ARBA" id="ARBA00022722"/>
    </source>
</evidence>
<keyword evidence="4" id="KW-0479">Metal-binding</keyword>
<evidence type="ECO:0000256" key="4">
    <source>
        <dbReference type="ARBA" id="ARBA00022723"/>
    </source>
</evidence>
<dbReference type="Pfam" id="PF18019">
    <property type="entry name" value="Cas3_HD"/>
    <property type="match status" value="1"/>
</dbReference>
<dbReference type="Pfam" id="PF22590">
    <property type="entry name" value="Cas3-like_C_2"/>
    <property type="match status" value="1"/>
</dbReference>